<dbReference type="Gene3D" id="3.30.420.10">
    <property type="entry name" value="Ribonuclease H-like superfamily/Ribonuclease H"/>
    <property type="match status" value="1"/>
</dbReference>
<evidence type="ECO:0000313" key="4">
    <source>
        <dbReference type="Proteomes" id="UP001190700"/>
    </source>
</evidence>
<gene>
    <name evidence="3" type="ORF">CYMTET_47355</name>
</gene>
<organism evidence="3 4">
    <name type="scientific">Cymbomonas tetramitiformis</name>
    <dbReference type="NCBI Taxonomy" id="36881"/>
    <lineage>
        <taxon>Eukaryota</taxon>
        <taxon>Viridiplantae</taxon>
        <taxon>Chlorophyta</taxon>
        <taxon>Pyramimonadophyceae</taxon>
        <taxon>Pyramimonadales</taxon>
        <taxon>Pyramimonadaceae</taxon>
        <taxon>Cymbomonas</taxon>
    </lineage>
</organism>
<evidence type="ECO:0000256" key="1">
    <source>
        <dbReference type="SAM" id="MobiDB-lite"/>
    </source>
</evidence>
<reference evidence="3 4" key="1">
    <citation type="journal article" date="2015" name="Genome Biol. Evol.">
        <title>Comparative Genomics of a Bacterivorous Green Alga Reveals Evolutionary Causalities and Consequences of Phago-Mixotrophic Mode of Nutrition.</title>
        <authorList>
            <person name="Burns J.A."/>
            <person name="Paasch A."/>
            <person name="Narechania A."/>
            <person name="Kim E."/>
        </authorList>
    </citation>
    <scope>NUCLEOTIDE SEQUENCE [LARGE SCALE GENOMIC DNA]</scope>
    <source>
        <strain evidence="3 4">PLY_AMNH</strain>
    </source>
</reference>
<dbReference type="SUPFAM" id="SSF53098">
    <property type="entry name" value="Ribonuclease H-like"/>
    <property type="match status" value="1"/>
</dbReference>
<dbReference type="AlphaFoldDB" id="A0AAE0BU99"/>
<evidence type="ECO:0000259" key="2">
    <source>
        <dbReference type="PROSITE" id="PS50994"/>
    </source>
</evidence>
<sequence>MVGTWTTVELEKAIEKGYKILDIYEIKHWKETTTDLFGAYIDKFLKLKTESSGPPDGDIDTFIKDFEFHEGIKLDKRNIKYNPVDKVSIQADLAFIPKDKSVNKGYAVILTAVNVNTNKAYAIALKSKTVRDKNNKRSEDVEGIVPAMRRLIKETKMDTLSTDLGSEFTNKPVQALLKEKGIKHYTSQKEDHTRQGKIKRFNKTLKRRFNINEASTGRNNWVDYLDSIVENYNETVNQGNINDTPPDDMNKNRVIRSVLLKRNQTAKLLQKLDIKPGDRVRLRVTKKTFDKESQTWSTQVYKVRSRKGLSFVIEDADGDTLSRQYKPRELKEVQGPVSKPSKETRGTKTDSENKQAAKSERALKKEGIEGNTASKTSRNYDNYEVNVFISDKKSPNYQKTLKGYLKLNRSRKSKRKYQLIFYDKSEEDEFVDIPDPEIKLLKKRKS</sequence>
<dbReference type="InterPro" id="IPR036397">
    <property type="entry name" value="RNaseH_sf"/>
</dbReference>
<dbReference type="InterPro" id="IPR012337">
    <property type="entry name" value="RNaseH-like_sf"/>
</dbReference>
<dbReference type="GO" id="GO:0003676">
    <property type="term" value="F:nucleic acid binding"/>
    <property type="evidence" value="ECO:0007669"/>
    <property type="project" value="InterPro"/>
</dbReference>
<comment type="caution">
    <text evidence="3">The sequence shown here is derived from an EMBL/GenBank/DDBJ whole genome shotgun (WGS) entry which is preliminary data.</text>
</comment>
<dbReference type="PROSITE" id="PS50994">
    <property type="entry name" value="INTEGRASE"/>
    <property type="match status" value="1"/>
</dbReference>
<dbReference type="Proteomes" id="UP001190700">
    <property type="component" value="Unassembled WGS sequence"/>
</dbReference>
<proteinExistence type="predicted"/>
<dbReference type="PANTHER" id="PTHR46585">
    <property type="entry name" value="INTEGRASE CORE DOMAIN CONTAINING PROTEIN"/>
    <property type="match status" value="1"/>
</dbReference>
<dbReference type="SUPFAM" id="SSF56672">
    <property type="entry name" value="DNA/RNA polymerases"/>
    <property type="match status" value="1"/>
</dbReference>
<accession>A0AAE0BU99</accession>
<feature type="region of interest" description="Disordered" evidence="1">
    <location>
        <begin position="329"/>
        <end position="376"/>
    </location>
</feature>
<dbReference type="InterPro" id="IPR043502">
    <property type="entry name" value="DNA/RNA_pol_sf"/>
</dbReference>
<dbReference type="PANTHER" id="PTHR46585:SF1">
    <property type="entry name" value="CHROMO DOMAIN-CONTAINING PROTEIN"/>
    <property type="match status" value="1"/>
</dbReference>
<evidence type="ECO:0000313" key="3">
    <source>
        <dbReference type="EMBL" id="KAK3242968.1"/>
    </source>
</evidence>
<protein>
    <recommendedName>
        <fullName evidence="2">Integrase catalytic domain-containing protein</fullName>
    </recommendedName>
</protein>
<keyword evidence="4" id="KW-1185">Reference proteome</keyword>
<dbReference type="InterPro" id="IPR001584">
    <property type="entry name" value="Integrase_cat-core"/>
</dbReference>
<feature type="compositionally biased region" description="Basic and acidic residues" evidence="1">
    <location>
        <begin position="340"/>
        <end position="368"/>
    </location>
</feature>
<name>A0AAE0BU99_9CHLO</name>
<dbReference type="EMBL" id="LGRX02033098">
    <property type="protein sequence ID" value="KAK3242968.1"/>
    <property type="molecule type" value="Genomic_DNA"/>
</dbReference>
<dbReference type="GO" id="GO:0015074">
    <property type="term" value="P:DNA integration"/>
    <property type="evidence" value="ECO:0007669"/>
    <property type="project" value="InterPro"/>
</dbReference>
<feature type="domain" description="Integrase catalytic" evidence="2">
    <location>
        <begin position="79"/>
        <end position="253"/>
    </location>
</feature>